<dbReference type="InterPro" id="IPR026366">
    <property type="entry name" value="Seleno_YedE"/>
</dbReference>
<reference evidence="2 3" key="1">
    <citation type="submission" date="2021-06" db="EMBL/GenBank/DDBJ databases">
        <authorList>
            <person name="Sun Q."/>
            <person name="Li D."/>
        </authorList>
    </citation>
    <scope>NUCLEOTIDE SEQUENCE [LARGE SCALE GENOMIC DNA]</scope>
    <source>
        <strain evidence="2 3">MSJ-5</strain>
    </source>
</reference>
<comment type="caution">
    <text evidence="2">The sequence shown here is derived from an EMBL/GenBank/DDBJ whole genome shotgun (WGS) entry which is preliminary data.</text>
</comment>
<keyword evidence="1" id="KW-0812">Transmembrane</keyword>
<evidence type="ECO:0000256" key="1">
    <source>
        <dbReference type="SAM" id="Phobius"/>
    </source>
</evidence>
<dbReference type="InterPro" id="IPR007272">
    <property type="entry name" value="Sulf_transp_TsuA/YedE"/>
</dbReference>
<accession>A0ABS6G3N1</accession>
<feature type="transmembrane region" description="Helical" evidence="1">
    <location>
        <begin position="265"/>
        <end position="286"/>
    </location>
</feature>
<organism evidence="2 3">
    <name type="scientific">Alkaliphilus flagellatus</name>
    <dbReference type="NCBI Taxonomy" id="2841507"/>
    <lineage>
        <taxon>Bacteria</taxon>
        <taxon>Bacillati</taxon>
        <taxon>Bacillota</taxon>
        <taxon>Clostridia</taxon>
        <taxon>Peptostreptococcales</taxon>
        <taxon>Natronincolaceae</taxon>
        <taxon>Alkaliphilus</taxon>
    </lineage>
</organism>
<feature type="transmembrane region" description="Helical" evidence="1">
    <location>
        <begin position="185"/>
        <end position="205"/>
    </location>
</feature>
<keyword evidence="1" id="KW-0472">Membrane</keyword>
<protein>
    <submittedName>
        <fullName evidence="2">YedE-related selenium metabolism membrane protein</fullName>
    </submittedName>
</protein>
<sequence>MKQGKAKIIAAGGILGLLAALLVKFGNPVNMGVCVACFYRDIAGALGLHGAGNVQYIRPEISGFILGSFIIAKTKGEFRARGGSSPLLRFVLGFFLMIGALVFLGCPLRMILRLANGDLNAITGLVGYVVGIFIGIQFIKRGFSLGRSVNQPESSGYIMPIFAIGLLVLLAIQPAFVLFSESGPGAARAPIAIALAAGLIVGVLLQRTRLCTAGGFRDAILIKDFYFLWGLIGIFVFALIGNLVLNPESFKISFVEQPIAHNDFLWNFLGMVLAGVASSLLGGCPLRQTILAGEGDTDAAITILGLIAGAAFAHNFGLAASPQGVGINSKVAVLIGFIVIMAIGYNVVKYNEKARNDRKGRAVEGGVSHV</sequence>
<feature type="transmembrane region" description="Helical" evidence="1">
    <location>
        <begin position="87"/>
        <end position="112"/>
    </location>
</feature>
<feature type="transmembrane region" description="Helical" evidence="1">
    <location>
        <begin position="331"/>
        <end position="348"/>
    </location>
</feature>
<dbReference type="EMBL" id="JAHLQK010000004">
    <property type="protein sequence ID" value="MBU5676983.1"/>
    <property type="molecule type" value="Genomic_DNA"/>
</dbReference>
<feature type="transmembrane region" description="Helical" evidence="1">
    <location>
        <begin position="298"/>
        <end position="319"/>
    </location>
</feature>
<feature type="transmembrane region" description="Helical" evidence="1">
    <location>
        <begin position="226"/>
        <end position="245"/>
    </location>
</feature>
<dbReference type="RefSeq" id="WP_216417369.1">
    <property type="nucleotide sequence ID" value="NZ_JAHLQK010000004.1"/>
</dbReference>
<dbReference type="Proteomes" id="UP000779508">
    <property type="component" value="Unassembled WGS sequence"/>
</dbReference>
<evidence type="ECO:0000313" key="2">
    <source>
        <dbReference type="EMBL" id="MBU5676983.1"/>
    </source>
</evidence>
<keyword evidence="1" id="KW-1133">Transmembrane helix</keyword>
<feature type="transmembrane region" description="Helical" evidence="1">
    <location>
        <begin position="157"/>
        <end position="179"/>
    </location>
</feature>
<dbReference type="Pfam" id="PF04143">
    <property type="entry name" value="Sulf_transp"/>
    <property type="match status" value="1"/>
</dbReference>
<feature type="transmembrane region" description="Helical" evidence="1">
    <location>
        <begin position="118"/>
        <end position="136"/>
    </location>
</feature>
<gene>
    <name evidence="2" type="ORF">KQI88_11205</name>
</gene>
<dbReference type="NCBIfam" id="TIGR04112">
    <property type="entry name" value="seleno_YedE"/>
    <property type="match status" value="1"/>
</dbReference>
<proteinExistence type="predicted"/>
<keyword evidence="3" id="KW-1185">Reference proteome</keyword>
<name>A0ABS6G3N1_9FIRM</name>
<evidence type="ECO:0000313" key="3">
    <source>
        <dbReference type="Proteomes" id="UP000779508"/>
    </source>
</evidence>